<evidence type="ECO:0000256" key="1">
    <source>
        <dbReference type="SAM" id="Coils"/>
    </source>
</evidence>
<feature type="compositionally biased region" description="Low complexity" evidence="2">
    <location>
        <begin position="79"/>
        <end position="90"/>
    </location>
</feature>
<protein>
    <submittedName>
        <fullName evidence="3">Uncharacterized protein</fullName>
    </submittedName>
</protein>
<dbReference type="OrthoDB" id="419631at2759"/>
<evidence type="ECO:0000313" key="3">
    <source>
        <dbReference type="EMBL" id="KAG2214427.1"/>
    </source>
</evidence>
<evidence type="ECO:0000313" key="4">
    <source>
        <dbReference type="Proteomes" id="UP000603453"/>
    </source>
</evidence>
<dbReference type="AlphaFoldDB" id="A0A8H7RNS9"/>
<accession>A0A8H7RNS9</accession>
<proteinExistence type="predicted"/>
<sequence length="472" mass="54057">MFSKSKRFPEAGKDYIPGPGEYDLSIEDRNRHKRFGFLSHTNRFPDGSVEGSESSEFDVSALVEGSNASMSSDTRVSCTSSNDDSTTPSPTRKKLPNPIETSNSQFEKYRYTMQKEIDALQMKSRKMESNIQSLELEKNDIKSTLISKDLELADLRAKNATLQKTLNRPSKAVQLQKKIDMLEESLNSNKVQHEIELQEKNQTIENYRTEADRGVSVIANFEKEHEALEAQISALSAQLSESKNSATKNELQINLLQQELNRIQNINTTLMQELETSKNETQDLKTVNNELMTLSEEQKEHIKQLESRALLKDQEIVTLRSTVEEKSTLYEKVQSQFKAYRHWIDKTVIVYLRSQRKSVQEHHYTELNALLTELHDAKKFMNQQAQYLDGLKSDVHWLTVQNKQLNDALVNTSKDRTEQYNIHNKKTIEHVDVSDTISYSSRSTISDRSTPLDSNLIVLNDSGFGLLIDEAK</sequence>
<keyword evidence="1" id="KW-0175">Coiled coil</keyword>
<comment type="caution">
    <text evidence="3">The sequence shown here is derived from an EMBL/GenBank/DDBJ whole genome shotgun (WGS) entry which is preliminary data.</text>
</comment>
<keyword evidence="4" id="KW-1185">Reference proteome</keyword>
<name>A0A8H7RNS9_9FUNG</name>
<feature type="compositionally biased region" description="Polar residues" evidence="2">
    <location>
        <begin position="66"/>
        <end position="78"/>
    </location>
</feature>
<organism evidence="3 4">
    <name type="scientific">Mucor saturninus</name>
    <dbReference type="NCBI Taxonomy" id="64648"/>
    <lineage>
        <taxon>Eukaryota</taxon>
        <taxon>Fungi</taxon>
        <taxon>Fungi incertae sedis</taxon>
        <taxon>Mucoromycota</taxon>
        <taxon>Mucoromycotina</taxon>
        <taxon>Mucoromycetes</taxon>
        <taxon>Mucorales</taxon>
        <taxon>Mucorineae</taxon>
        <taxon>Mucoraceae</taxon>
        <taxon>Mucor</taxon>
    </lineage>
</organism>
<feature type="region of interest" description="Disordered" evidence="2">
    <location>
        <begin position="65"/>
        <end position="104"/>
    </location>
</feature>
<feature type="region of interest" description="Disordered" evidence="2">
    <location>
        <begin position="1"/>
        <end position="24"/>
    </location>
</feature>
<evidence type="ECO:0000256" key="2">
    <source>
        <dbReference type="SAM" id="MobiDB-lite"/>
    </source>
</evidence>
<dbReference type="EMBL" id="JAEPRD010000001">
    <property type="protein sequence ID" value="KAG2214427.1"/>
    <property type="molecule type" value="Genomic_DNA"/>
</dbReference>
<feature type="coiled-coil region" evidence="1">
    <location>
        <begin position="172"/>
        <end position="308"/>
    </location>
</feature>
<dbReference type="Proteomes" id="UP000603453">
    <property type="component" value="Unassembled WGS sequence"/>
</dbReference>
<gene>
    <name evidence="3" type="ORF">INT47_000983</name>
</gene>
<feature type="coiled-coil region" evidence="1">
    <location>
        <begin position="117"/>
        <end position="144"/>
    </location>
</feature>
<reference evidence="3" key="1">
    <citation type="submission" date="2020-12" db="EMBL/GenBank/DDBJ databases">
        <title>Metabolic potential, ecology and presence of endohyphal bacteria is reflected in genomic diversity of Mucoromycotina.</title>
        <authorList>
            <person name="Muszewska A."/>
            <person name="Okrasinska A."/>
            <person name="Steczkiewicz K."/>
            <person name="Drgas O."/>
            <person name="Orlowska M."/>
            <person name="Perlinska-Lenart U."/>
            <person name="Aleksandrzak-Piekarczyk T."/>
            <person name="Szatraj K."/>
            <person name="Zielenkiewicz U."/>
            <person name="Pilsyk S."/>
            <person name="Malc E."/>
            <person name="Mieczkowski P."/>
            <person name="Kruszewska J.S."/>
            <person name="Biernat P."/>
            <person name="Pawlowska J."/>
        </authorList>
    </citation>
    <scope>NUCLEOTIDE SEQUENCE</scope>
    <source>
        <strain evidence="3">WA0000017839</strain>
    </source>
</reference>